<protein>
    <submittedName>
        <fullName evidence="2">Uncharacterized protein</fullName>
    </submittedName>
</protein>
<dbReference type="Proteomes" id="UP000230889">
    <property type="component" value="Chromosome 1"/>
</dbReference>
<evidence type="ECO:0000256" key="1">
    <source>
        <dbReference type="SAM" id="MobiDB-lite"/>
    </source>
</evidence>
<evidence type="ECO:0000313" key="2">
    <source>
        <dbReference type="EMBL" id="ATQ51175.1"/>
    </source>
</evidence>
<organism evidence="2 3">
    <name type="scientific">Brucella suis</name>
    <dbReference type="NCBI Taxonomy" id="29461"/>
    <lineage>
        <taxon>Bacteria</taxon>
        <taxon>Pseudomonadati</taxon>
        <taxon>Pseudomonadota</taxon>
        <taxon>Alphaproteobacteria</taxon>
        <taxon>Hyphomicrobiales</taxon>
        <taxon>Brucellaceae</taxon>
        <taxon>Brucella/Ochrobactrum group</taxon>
        <taxon>Brucella</taxon>
    </lineage>
</organism>
<dbReference type="EMBL" id="CP024420">
    <property type="protein sequence ID" value="ATQ51175.1"/>
    <property type="molecule type" value="Genomic_DNA"/>
</dbReference>
<reference evidence="2 3" key="1">
    <citation type="submission" date="2017-10" db="EMBL/GenBank/DDBJ databases">
        <title>First isolation and characterization of Brucella suis from yak.</title>
        <authorList>
            <person name="Yang X."/>
            <person name="Wang N."/>
            <person name="Cao X."/>
            <person name="Bie P."/>
            <person name="Wang J."/>
            <person name="Lyu Y."/>
            <person name="Wu Q."/>
        </authorList>
    </citation>
    <scope>NUCLEOTIDE SEQUENCE [LARGE SCALE GENOMIC DNA]</scope>
    <source>
        <strain evidence="2 3">QH05</strain>
    </source>
</reference>
<gene>
    <name evidence="2" type="ORF">CS875_00075</name>
</gene>
<name>A0AAI8E5X1_BRUSS</name>
<dbReference type="AlphaFoldDB" id="A0AAI8E5X1"/>
<evidence type="ECO:0000313" key="3">
    <source>
        <dbReference type="Proteomes" id="UP000230889"/>
    </source>
</evidence>
<accession>A0AAI8E5X1</accession>
<proteinExistence type="predicted"/>
<sequence length="73" mass="8295">MVAAKAKLDRSFRFILFLLWWGGIVRTAPKQPMPVNFQRLRAAELPGPPFCSSRDLKGSIQKRPLCSSKRPEP</sequence>
<feature type="region of interest" description="Disordered" evidence="1">
    <location>
        <begin position="52"/>
        <end position="73"/>
    </location>
</feature>